<reference evidence="2" key="1">
    <citation type="submission" date="2022-08" db="EMBL/GenBank/DDBJ databases">
        <title>Genomic Encyclopedia of Type Strains, Phase V (KMG-V): Genome sequencing to study the core and pangenomes of soil and plant-associated prokaryotes.</title>
        <authorList>
            <person name="Whitman W."/>
        </authorList>
    </citation>
    <scope>NUCLEOTIDE SEQUENCE</scope>
    <source>
        <strain evidence="2">SP3012</strain>
    </source>
</reference>
<comment type="caution">
    <text evidence="2">The sequence shown here is derived from an EMBL/GenBank/DDBJ whole genome shotgun (WGS) entry which is preliminary data.</text>
</comment>
<dbReference type="RefSeq" id="WP_183957889.1">
    <property type="nucleotide sequence ID" value="NZ_JACIFC010000018.1"/>
</dbReference>
<evidence type="ECO:0000313" key="2">
    <source>
        <dbReference type="EMBL" id="MCS4037213.1"/>
    </source>
</evidence>
<dbReference type="PANTHER" id="PTHR13696:SF99">
    <property type="entry name" value="COBYRINIC ACID AC-DIAMIDE SYNTHASE"/>
    <property type="match status" value="1"/>
</dbReference>
<dbReference type="PANTHER" id="PTHR13696">
    <property type="entry name" value="P-LOOP CONTAINING NUCLEOSIDE TRIPHOSPHATE HYDROLASE"/>
    <property type="match status" value="1"/>
</dbReference>
<accession>A0A9X2ZZK0</accession>
<dbReference type="AlphaFoldDB" id="A0A9X2ZZK0"/>
<sequence>MPKYTLSLSSQKGGVGKTLTSVFLASFLREEGYEPLVIDLDSQMNATSWLLGRHLKPDEASIYDSLVTQSKGVEGEADWPLEELIETSDQIGIDYVPGSQDLAAADSELSNSPFVLADRLTELEESESNREISYDFCLIDCPPSLGSLVYAALTASDGIVVPVRAAQFSMDGLGQLNSTVRKVQRINEDLEMIGLLLNNLDWRFGETKAGVQQIEEAYGDLVFDTKVPLRAKLVEASRGFDPVEHVRGTDAEEIYQNLTRELIQRTIEA</sequence>
<dbReference type="Pfam" id="PF13614">
    <property type="entry name" value="AAA_31"/>
    <property type="match status" value="1"/>
</dbReference>
<evidence type="ECO:0000313" key="3">
    <source>
        <dbReference type="Proteomes" id="UP001155040"/>
    </source>
</evidence>
<protein>
    <submittedName>
        <fullName evidence="2">Chromosome partitioning protein</fullName>
    </submittedName>
</protein>
<gene>
    <name evidence="2" type="ORF">GGQ01_002293</name>
</gene>
<proteinExistence type="predicted"/>
<feature type="domain" description="AAA" evidence="1">
    <location>
        <begin position="6"/>
        <end position="192"/>
    </location>
</feature>
<dbReference type="InterPro" id="IPR027417">
    <property type="entry name" value="P-loop_NTPase"/>
</dbReference>
<organism evidence="2 3">
    <name type="scientific">Salinibacter ruber</name>
    <dbReference type="NCBI Taxonomy" id="146919"/>
    <lineage>
        <taxon>Bacteria</taxon>
        <taxon>Pseudomonadati</taxon>
        <taxon>Rhodothermota</taxon>
        <taxon>Rhodothermia</taxon>
        <taxon>Rhodothermales</taxon>
        <taxon>Salinibacteraceae</taxon>
        <taxon>Salinibacter</taxon>
    </lineage>
</organism>
<dbReference type="SUPFAM" id="SSF52540">
    <property type="entry name" value="P-loop containing nucleoside triphosphate hydrolases"/>
    <property type="match status" value="1"/>
</dbReference>
<dbReference type="InterPro" id="IPR050678">
    <property type="entry name" value="DNA_Partitioning_ATPase"/>
</dbReference>
<evidence type="ECO:0000259" key="1">
    <source>
        <dbReference type="Pfam" id="PF13614"/>
    </source>
</evidence>
<dbReference type="InterPro" id="IPR025669">
    <property type="entry name" value="AAA_dom"/>
</dbReference>
<dbReference type="Gene3D" id="3.40.50.300">
    <property type="entry name" value="P-loop containing nucleotide triphosphate hydrolases"/>
    <property type="match status" value="1"/>
</dbReference>
<dbReference type="EMBL" id="JANUBF010000015">
    <property type="protein sequence ID" value="MCS4037213.1"/>
    <property type="molecule type" value="Genomic_DNA"/>
</dbReference>
<dbReference type="Proteomes" id="UP001155040">
    <property type="component" value="Unassembled WGS sequence"/>
</dbReference>
<dbReference type="CDD" id="cd02042">
    <property type="entry name" value="ParAB_family"/>
    <property type="match status" value="1"/>
</dbReference>
<name>A0A9X2ZZK0_9BACT</name>